<dbReference type="PROSITE" id="PS51085">
    <property type="entry name" value="2FE2S_FER_2"/>
    <property type="match status" value="1"/>
</dbReference>
<keyword evidence="2" id="KW-0479">Metal-binding</keyword>
<dbReference type="InterPro" id="IPR050415">
    <property type="entry name" value="MRET"/>
</dbReference>
<dbReference type="SUPFAM" id="SSF54292">
    <property type="entry name" value="2Fe-2S ferredoxin-like"/>
    <property type="match status" value="1"/>
</dbReference>
<dbReference type="SUPFAM" id="SSF63380">
    <property type="entry name" value="Riboflavin synthase domain-like"/>
    <property type="match status" value="1"/>
</dbReference>
<dbReference type="InterPro" id="IPR036010">
    <property type="entry name" value="2Fe-2S_ferredoxin-like_sf"/>
</dbReference>
<dbReference type="InterPro" id="IPR008333">
    <property type="entry name" value="Cbr1-like_FAD-bd_dom"/>
</dbReference>
<dbReference type="RefSeq" id="WP_131448500.1">
    <property type="nucleotide sequence ID" value="NZ_SJZB01000047.1"/>
</dbReference>
<comment type="caution">
    <text evidence="5">The sequence shown here is derived from an EMBL/GenBank/DDBJ whole genome shotgun (WGS) entry which is preliminary data.</text>
</comment>
<keyword evidence="2" id="KW-0411">Iron-sulfur</keyword>
<evidence type="ECO:0000256" key="2">
    <source>
        <dbReference type="ARBA" id="ARBA00022714"/>
    </source>
</evidence>
<dbReference type="InterPro" id="IPR039261">
    <property type="entry name" value="FNR_nucleotide-bd"/>
</dbReference>
<dbReference type="Gene3D" id="3.10.20.30">
    <property type="match status" value="1"/>
</dbReference>
<dbReference type="SUPFAM" id="SSF52343">
    <property type="entry name" value="Ferredoxin reductase-like, C-terminal NADP-linked domain"/>
    <property type="match status" value="1"/>
</dbReference>
<dbReference type="Pfam" id="PF00111">
    <property type="entry name" value="Fer2"/>
    <property type="match status" value="1"/>
</dbReference>
<evidence type="ECO:0000256" key="1">
    <source>
        <dbReference type="ARBA" id="ARBA00001974"/>
    </source>
</evidence>
<dbReference type="Gene3D" id="2.40.30.10">
    <property type="entry name" value="Translation factors"/>
    <property type="match status" value="1"/>
</dbReference>
<dbReference type="AlphaFoldDB" id="A0A4R1B5V1"/>
<evidence type="ECO:0000313" key="6">
    <source>
        <dbReference type="Proteomes" id="UP000295443"/>
    </source>
</evidence>
<dbReference type="InterPro" id="IPR017938">
    <property type="entry name" value="Riboflavin_synthase-like_b-brl"/>
</dbReference>
<dbReference type="InterPro" id="IPR001433">
    <property type="entry name" value="OxRdtase_FAD/NAD-bd"/>
</dbReference>
<dbReference type="OrthoDB" id="370747at2"/>
<keyword evidence="6" id="KW-1185">Reference proteome</keyword>
<sequence length="356" mass="38427">MFGLFARKGPFTARVSPSGESIPVKAGDNLLKAALDAGLAWPHNCRVGSCGQCRSRLVSGKIKPLSDFSYVLDGADLDDGMILACQACLRSDVEIEVELDQPPVALSAAKTVSGCIAGSRQLTHDILELRVRLDEPLPHYLAGQYADISVPGVVDQPRSYSFACAPENEAAGHVSFHIRHVPNGRMTGWLHGGNRDGQKVTVSGPYGSFWLRESPAPMLCIAGGSGMAPIKALLEQVSSQGFRRKVTYIFGARTRDDLYCLDEMGAIENRGNGQFHFLPVLSREPESSGWDGLRGRCTEILSLDRFADIRDSHAYLCGPPAMIDSAVQCLTGAGLSEKNIFYDKFLDASHLSAGRA</sequence>
<proteinExistence type="predicted"/>
<dbReference type="GO" id="GO:0051537">
    <property type="term" value="F:2 iron, 2 sulfur cluster binding"/>
    <property type="evidence" value="ECO:0007669"/>
    <property type="project" value="UniProtKB-KW"/>
</dbReference>
<dbReference type="InterPro" id="IPR006058">
    <property type="entry name" value="2Fe2S_fd_BS"/>
</dbReference>
<evidence type="ECO:0000259" key="4">
    <source>
        <dbReference type="PROSITE" id="PS51384"/>
    </source>
</evidence>
<dbReference type="EMBL" id="SJZB01000047">
    <property type="protein sequence ID" value="TCJ11907.1"/>
    <property type="molecule type" value="Genomic_DNA"/>
</dbReference>
<keyword evidence="2" id="KW-0001">2Fe-2S</keyword>
<dbReference type="InterPro" id="IPR017927">
    <property type="entry name" value="FAD-bd_FR_type"/>
</dbReference>
<dbReference type="InterPro" id="IPR001041">
    <property type="entry name" value="2Fe-2S_ferredoxin-type"/>
</dbReference>
<feature type="domain" description="FAD-binding FR-type" evidence="4">
    <location>
        <begin position="109"/>
        <end position="212"/>
    </location>
</feature>
<dbReference type="GO" id="GO:0016491">
    <property type="term" value="F:oxidoreductase activity"/>
    <property type="evidence" value="ECO:0007669"/>
    <property type="project" value="InterPro"/>
</dbReference>
<protein>
    <submittedName>
        <fullName evidence="5">2Fe-2S iron-sulfur cluster binding domain-containing protein</fullName>
    </submittedName>
</protein>
<dbReference type="Pfam" id="PF00970">
    <property type="entry name" value="FAD_binding_6"/>
    <property type="match status" value="1"/>
</dbReference>
<keyword evidence="2" id="KW-0408">Iron</keyword>
<name>A0A4R1B5V1_9PROT</name>
<dbReference type="Pfam" id="PF00175">
    <property type="entry name" value="NAD_binding_1"/>
    <property type="match status" value="1"/>
</dbReference>
<dbReference type="PANTHER" id="PTHR47354">
    <property type="entry name" value="NADH OXIDOREDUCTASE HCR"/>
    <property type="match status" value="1"/>
</dbReference>
<reference evidence="5 6" key="1">
    <citation type="submission" date="2019-03" db="EMBL/GenBank/DDBJ databases">
        <title>Genome sequence of Thiobacillaceae bacterium LSR1, a sulfur-oxidizing bacterium isolated from freshwater sediment.</title>
        <authorList>
            <person name="Li S."/>
        </authorList>
    </citation>
    <scope>NUCLEOTIDE SEQUENCE [LARGE SCALE GENOMIC DNA]</scope>
    <source>
        <strain evidence="5 6">LSR1</strain>
    </source>
</reference>
<dbReference type="Gene3D" id="3.40.50.80">
    <property type="entry name" value="Nucleotide-binding domain of ferredoxin-NADP reductase (FNR) module"/>
    <property type="match status" value="1"/>
</dbReference>
<organism evidence="5 6">
    <name type="scientific">Parasulfuritortus cantonensis</name>
    <dbReference type="NCBI Taxonomy" id="2528202"/>
    <lineage>
        <taxon>Bacteria</taxon>
        <taxon>Pseudomonadati</taxon>
        <taxon>Pseudomonadota</taxon>
        <taxon>Betaproteobacteria</taxon>
        <taxon>Nitrosomonadales</taxon>
        <taxon>Thiobacillaceae</taxon>
        <taxon>Parasulfuritortus</taxon>
    </lineage>
</organism>
<accession>A0A4R1B5V1</accession>
<evidence type="ECO:0000259" key="3">
    <source>
        <dbReference type="PROSITE" id="PS51085"/>
    </source>
</evidence>
<gene>
    <name evidence="5" type="ORF">EZJ19_13665</name>
</gene>
<evidence type="ECO:0000313" key="5">
    <source>
        <dbReference type="EMBL" id="TCJ11907.1"/>
    </source>
</evidence>
<dbReference type="PROSITE" id="PS51384">
    <property type="entry name" value="FAD_FR"/>
    <property type="match status" value="1"/>
</dbReference>
<dbReference type="CDD" id="cd00207">
    <property type="entry name" value="fer2"/>
    <property type="match status" value="1"/>
</dbReference>
<dbReference type="PROSITE" id="PS00197">
    <property type="entry name" value="2FE2S_FER_1"/>
    <property type="match status" value="1"/>
</dbReference>
<dbReference type="PANTHER" id="PTHR47354:SF5">
    <property type="entry name" value="PROTEIN RFBI"/>
    <property type="match status" value="1"/>
</dbReference>
<comment type="cofactor">
    <cofactor evidence="1">
        <name>FAD</name>
        <dbReference type="ChEBI" id="CHEBI:57692"/>
    </cofactor>
</comment>
<dbReference type="InterPro" id="IPR012675">
    <property type="entry name" value="Beta-grasp_dom_sf"/>
</dbReference>
<dbReference type="PRINTS" id="PR00410">
    <property type="entry name" value="PHEHYDRXLASE"/>
</dbReference>
<dbReference type="Proteomes" id="UP000295443">
    <property type="component" value="Unassembled WGS sequence"/>
</dbReference>
<feature type="domain" description="2Fe-2S ferredoxin-type" evidence="3">
    <location>
        <begin position="11"/>
        <end position="101"/>
    </location>
</feature>